<dbReference type="AlphaFoldDB" id="A0A840CLN4"/>
<feature type="signal peptide" evidence="1">
    <location>
        <begin position="1"/>
        <end position="22"/>
    </location>
</feature>
<feature type="domain" description="DUF4377" evidence="2">
    <location>
        <begin position="128"/>
        <end position="164"/>
    </location>
</feature>
<evidence type="ECO:0000313" key="3">
    <source>
        <dbReference type="EMBL" id="MBB4036900.1"/>
    </source>
</evidence>
<accession>A0A840CLN4</accession>
<dbReference type="RefSeq" id="WP_183307786.1">
    <property type="nucleotide sequence ID" value="NZ_JACIEP010000010.1"/>
</dbReference>
<feature type="domain" description="DUF4377" evidence="2">
    <location>
        <begin position="50"/>
        <end position="106"/>
    </location>
</feature>
<dbReference type="InterPro" id="IPR025485">
    <property type="entry name" value="DUF4377"/>
</dbReference>
<feature type="chain" id="PRO_5033034127" description="DUF4377 domain-containing protein" evidence="1">
    <location>
        <begin position="23"/>
        <end position="200"/>
    </location>
</feature>
<comment type="caution">
    <text evidence="3">The sequence shown here is derived from an EMBL/GenBank/DDBJ whole genome shotgun (WGS) entry which is preliminary data.</text>
</comment>
<keyword evidence="4" id="KW-1185">Reference proteome</keyword>
<dbReference type="Proteomes" id="UP000555103">
    <property type="component" value="Unassembled WGS sequence"/>
</dbReference>
<sequence length="200" mass="23086">MKRLFFLLFLVPFICGGLVSCSDDDTKVFDVTISSVKKVYDGSYVFSPYFAKQEGDNTWKPFGYIEGFEHEEGYEYMLKVRQEKVHDGEIADAPTHKQILLEVLSKTKKESENIPIQGAHALIASKRPQNTATPSYYIKIMKDWEVYEGEIEGFEYEEGYEYRVYLGLTFMGHEADPKYSYSIIDSFKKEQKDSEGLPVD</sequence>
<dbReference type="Pfam" id="PF14302">
    <property type="entry name" value="DUF4377"/>
    <property type="match status" value="2"/>
</dbReference>
<reference evidence="3 4" key="1">
    <citation type="submission" date="2020-08" db="EMBL/GenBank/DDBJ databases">
        <title>Genomic Encyclopedia of Type Strains, Phase IV (KMG-IV): sequencing the most valuable type-strain genomes for metagenomic binning, comparative biology and taxonomic classification.</title>
        <authorList>
            <person name="Goeker M."/>
        </authorList>
    </citation>
    <scope>NUCLEOTIDE SEQUENCE [LARGE SCALE GENOMIC DNA]</scope>
    <source>
        <strain evidence="3 4">DSM 104969</strain>
    </source>
</reference>
<protein>
    <recommendedName>
        <fullName evidence="2">DUF4377 domain-containing protein</fullName>
    </recommendedName>
</protein>
<evidence type="ECO:0000259" key="2">
    <source>
        <dbReference type="Pfam" id="PF14302"/>
    </source>
</evidence>
<proteinExistence type="predicted"/>
<gene>
    <name evidence="3" type="ORF">GGR21_002814</name>
</gene>
<keyword evidence="1" id="KW-0732">Signal</keyword>
<name>A0A840CLN4_9BACT</name>
<dbReference type="EMBL" id="JACIEP010000010">
    <property type="protein sequence ID" value="MBB4036900.1"/>
    <property type="molecule type" value="Genomic_DNA"/>
</dbReference>
<evidence type="ECO:0000256" key="1">
    <source>
        <dbReference type="SAM" id="SignalP"/>
    </source>
</evidence>
<organism evidence="3 4">
    <name type="scientific">Dysgonomonas hofstadii</name>
    <dbReference type="NCBI Taxonomy" id="637886"/>
    <lineage>
        <taxon>Bacteria</taxon>
        <taxon>Pseudomonadati</taxon>
        <taxon>Bacteroidota</taxon>
        <taxon>Bacteroidia</taxon>
        <taxon>Bacteroidales</taxon>
        <taxon>Dysgonomonadaceae</taxon>
        <taxon>Dysgonomonas</taxon>
    </lineage>
</organism>
<evidence type="ECO:0000313" key="4">
    <source>
        <dbReference type="Proteomes" id="UP000555103"/>
    </source>
</evidence>
<dbReference type="PROSITE" id="PS51257">
    <property type="entry name" value="PROKAR_LIPOPROTEIN"/>
    <property type="match status" value="1"/>
</dbReference>